<protein>
    <submittedName>
        <fullName evidence="1">Uncharacterized protein</fullName>
    </submittedName>
</protein>
<evidence type="ECO:0000313" key="1">
    <source>
        <dbReference type="EMBL" id="QHS89139.1"/>
    </source>
</evidence>
<accession>A0A6C0BC45</accession>
<dbReference type="EMBL" id="MN739105">
    <property type="protein sequence ID" value="QHS89139.1"/>
    <property type="molecule type" value="Genomic_DNA"/>
</dbReference>
<reference evidence="1" key="1">
    <citation type="journal article" date="2020" name="Nature">
        <title>Giant virus diversity and host interactions through global metagenomics.</title>
        <authorList>
            <person name="Schulz F."/>
            <person name="Roux S."/>
            <person name="Paez-Espino D."/>
            <person name="Jungbluth S."/>
            <person name="Walsh D.A."/>
            <person name="Denef V.J."/>
            <person name="McMahon K.D."/>
            <person name="Konstantinidis K.T."/>
            <person name="Eloe-Fadrosh E.A."/>
            <person name="Kyrpides N.C."/>
            <person name="Woyke T."/>
        </authorList>
    </citation>
    <scope>NUCLEOTIDE SEQUENCE</scope>
    <source>
        <strain evidence="1">GVMAG-M-3300010158-59</strain>
    </source>
</reference>
<name>A0A6C0BC45_9ZZZZ</name>
<sequence length="126" mass="14995">MEQPLKYSILLLQQLPMDLVKHCLSYDKRFVIRKGCIIQINRLCKNDIRYSILKKIPIIEYNKTPYNQTVFASYLDATNGRSNNNKYYFALTIILNTSMGRMIYYLRKIDSVTKKEVDIKRYNILN</sequence>
<proteinExistence type="predicted"/>
<organism evidence="1">
    <name type="scientific">viral metagenome</name>
    <dbReference type="NCBI Taxonomy" id="1070528"/>
    <lineage>
        <taxon>unclassified sequences</taxon>
        <taxon>metagenomes</taxon>
        <taxon>organismal metagenomes</taxon>
    </lineage>
</organism>
<dbReference type="AlphaFoldDB" id="A0A6C0BC45"/>